<gene>
    <name evidence="2" type="ORF">AARAC_004474</name>
</gene>
<evidence type="ECO:0000313" key="3">
    <source>
        <dbReference type="Proteomes" id="UP000231358"/>
    </source>
</evidence>
<dbReference type="EMBL" id="NEXV01000294">
    <property type="protein sequence ID" value="PIG85947.1"/>
    <property type="molecule type" value="Genomic_DNA"/>
</dbReference>
<keyword evidence="1" id="KW-0732">Signal</keyword>
<protein>
    <submittedName>
        <fullName evidence="2">Uncharacterized protein</fullName>
    </submittedName>
</protein>
<organism evidence="2 3">
    <name type="scientific">Aspergillus arachidicola</name>
    <dbReference type="NCBI Taxonomy" id="656916"/>
    <lineage>
        <taxon>Eukaryota</taxon>
        <taxon>Fungi</taxon>
        <taxon>Dikarya</taxon>
        <taxon>Ascomycota</taxon>
        <taxon>Pezizomycotina</taxon>
        <taxon>Eurotiomycetes</taxon>
        <taxon>Eurotiomycetidae</taxon>
        <taxon>Eurotiales</taxon>
        <taxon>Aspergillaceae</taxon>
        <taxon>Aspergillus</taxon>
        <taxon>Aspergillus subgen. Circumdati</taxon>
    </lineage>
</organism>
<evidence type="ECO:0000313" key="2">
    <source>
        <dbReference type="EMBL" id="PIG85947.1"/>
    </source>
</evidence>
<dbReference type="GO" id="GO:0005506">
    <property type="term" value="F:iron ion binding"/>
    <property type="evidence" value="ECO:0007669"/>
    <property type="project" value="InterPro"/>
</dbReference>
<accession>A0A2G7FZG1</accession>
<dbReference type="GO" id="GO:0016705">
    <property type="term" value="F:oxidoreductase activity, acting on paired donors, with incorporation or reduction of molecular oxygen"/>
    <property type="evidence" value="ECO:0007669"/>
    <property type="project" value="InterPro"/>
</dbReference>
<keyword evidence="3" id="KW-1185">Reference proteome</keyword>
<dbReference type="GO" id="GO:0020037">
    <property type="term" value="F:heme binding"/>
    <property type="evidence" value="ECO:0007669"/>
    <property type="project" value="InterPro"/>
</dbReference>
<reference evidence="2 3" key="1">
    <citation type="submission" date="2017-05" db="EMBL/GenBank/DDBJ databases">
        <title>Genome sequence for an aflatoxigenic pathogen of Argentinian peanut, Aspergillus arachidicola.</title>
        <authorList>
            <person name="Moore G."/>
            <person name="Beltz S.B."/>
            <person name="Mack B.M."/>
        </authorList>
    </citation>
    <scope>NUCLEOTIDE SEQUENCE [LARGE SCALE GENOMIC DNA]</scope>
    <source>
        <strain evidence="2 3">CBS 117610</strain>
    </source>
</reference>
<sequence length="231" mass="26212">MQHLISPGALLLLALTICTVQSAKLWRNYAAAKQTGLPVVVTPLLETQVLAQIATPILRAIYLNSLDQGGGWPRWCRFMIKDWSWEDKRLAHEEYGDVFYCRIHRGHDVLQCRCENGWDMMNRRYGFTKPRDKYKLLELYGPNVATAEGAEHRFHLRITAPPFSDASGVNDLVWTETMRPTGNFLPEWEQGSPGNLHEDVNALTLAVISLAAFGKKLDSVTEQTQDIRLAF</sequence>
<feature type="chain" id="PRO_5013849273" evidence="1">
    <location>
        <begin position="23"/>
        <end position="231"/>
    </location>
</feature>
<dbReference type="SUPFAM" id="SSF48264">
    <property type="entry name" value="Cytochrome P450"/>
    <property type="match status" value="1"/>
</dbReference>
<feature type="signal peptide" evidence="1">
    <location>
        <begin position="1"/>
        <end position="22"/>
    </location>
</feature>
<dbReference type="InterPro" id="IPR036396">
    <property type="entry name" value="Cyt_P450_sf"/>
</dbReference>
<name>A0A2G7FZG1_9EURO</name>
<evidence type="ECO:0000256" key="1">
    <source>
        <dbReference type="SAM" id="SignalP"/>
    </source>
</evidence>
<proteinExistence type="predicted"/>
<dbReference type="GO" id="GO:0004497">
    <property type="term" value="F:monooxygenase activity"/>
    <property type="evidence" value="ECO:0007669"/>
    <property type="project" value="InterPro"/>
</dbReference>
<dbReference type="Gene3D" id="1.10.630.10">
    <property type="entry name" value="Cytochrome P450"/>
    <property type="match status" value="1"/>
</dbReference>
<dbReference type="AlphaFoldDB" id="A0A2G7FZG1"/>
<dbReference type="Proteomes" id="UP000231358">
    <property type="component" value="Unassembled WGS sequence"/>
</dbReference>
<comment type="caution">
    <text evidence="2">The sequence shown here is derived from an EMBL/GenBank/DDBJ whole genome shotgun (WGS) entry which is preliminary data.</text>
</comment>